<protein>
    <submittedName>
        <fullName evidence="2">Uncharacterized protein</fullName>
    </submittedName>
</protein>
<accession>A0AAD7TN99</accession>
<dbReference type="AlphaFoldDB" id="A0AAD7TN99"/>
<organism evidence="2 3">
    <name type="scientific">Trametes cubensis</name>
    <dbReference type="NCBI Taxonomy" id="1111947"/>
    <lineage>
        <taxon>Eukaryota</taxon>
        <taxon>Fungi</taxon>
        <taxon>Dikarya</taxon>
        <taxon>Basidiomycota</taxon>
        <taxon>Agaricomycotina</taxon>
        <taxon>Agaricomycetes</taxon>
        <taxon>Polyporales</taxon>
        <taxon>Polyporaceae</taxon>
        <taxon>Trametes</taxon>
    </lineage>
</organism>
<feature type="compositionally biased region" description="Basic and acidic residues" evidence="1">
    <location>
        <begin position="342"/>
        <end position="358"/>
    </location>
</feature>
<feature type="compositionally biased region" description="Polar residues" evidence="1">
    <location>
        <begin position="211"/>
        <end position="227"/>
    </location>
</feature>
<feature type="compositionally biased region" description="Low complexity" evidence="1">
    <location>
        <begin position="56"/>
        <end position="74"/>
    </location>
</feature>
<keyword evidence="3" id="KW-1185">Reference proteome</keyword>
<sequence>MSSAPNSGNSSSGGSRRSGNSRRTGGSAGSGNPGGSGASSGSAGPDSSSEDRGDGTVDTGGRLSSRSANSGSNSHDSDAESHASLSPFEPPPLRPPAERPRRGAAVIYQEMHGIPGPASAAGPATVAPPSPLGDAFVEQPRAGGYRANRQGSTASGSSTGAIPPTPASPAYSNASEASGGAMRPPTAYDTNIRPGQRADFELGHRGAPGYNSPTASVSSAGMGSTHSPGRGLLNAGSPTQRSAPSSGSPGSGIEGIPTSDFGPLPSPPIFGPAMEDSPTLRDPTEYPDSMPILPPRQPNFDRTDLARYVAWQNHLRATSLQERGNPRLVPNRVRSQSADLTGSKKDLERQQGNDRRHT</sequence>
<comment type="caution">
    <text evidence="2">The sequence shown here is derived from an EMBL/GenBank/DDBJ whole genome shotgun (WGS) entry which is preliminary data.</text>
</comment>
<gene>
    <name evidence="2" type="ORF">ONZ51_g8441</name>
</gene>
<dbReference type="EMBL" id="JAPEVG010000255">
    <property type="protein sequence ID" value="KAJ8472559.1"/>
    <property type="molecule type" value="Genomic_DNA"/>
</dbReference>
<dbReference type="Proteomes" id="UP001215151">
    <property type="component" value="Unassembled WGS sequence"/>
</dbReference>
<evidence type="ECO:0000313" key="2">
    <source>
        <dbReference type="EMBL" id="KAJ8472559.1"/>
    </source>
</evidence>
<feature type="region of interest" description="Disordered" evidence="1">
    <location>
        <begin position="321"/>
        <end position="358"/>
    </location>
</feature>
<feature type="compositionally biased region" description="Low complexity" evidence="1">
    <location>
        <begin position="1"/>
        <end position="25"/>
    </location>
</feature>
<feature type="compositionally biased region" description="Gly residues" evidence="1">
    <location>
        <begin position="26"/>
        <end position="38"/>
    </location>
</feature>
<feature type="compositionally biased region" description="Low complexity" evidence="1">
    <location>
        <begin position="151"/>
        <end position="161"/>
    </location>
</feature>
<feature type="region of interest" description="Disordered" evidence="1">
    <location>
        <begin position="1"/>
        <end position="300"/>
    </location>
</feature>
<reference evidence="2" key="1">
    <citation type="submission" date="2022-11" db="EMBL/GenBank/DDBJ databases">
        <title>Genome Sequence of Cubamyces cubensis.</title>
        <authorList>
            <person name="Buettner E."/>
        </authorList>
    </citation>
    <scope>NUCLEOTIDE SEQUENCE</scope>
    <source>
        <strain evidence="2">MPL-01</strain>
    </source>
</reference>
<evidence type="ECO:0000313" key="3">
    <source>
        <dbReference type="Proteomes" id="UP001215151"/>
    </source>
</evidence>
<proteinExistence type="predicted"/>
<name>A0AAD7TN99_9APHY</name>
<feature type="compositionally biased region" description="Low complexity" evidence="1">
    <location>
        <begin position="115"/>
        <end position="125"/>
    </location>
</feature>
<evidence type="ECO:0000256" key="1">
    <source>
        <dbReference type="SAM" id="MobiDB-lite"/>
    </source>
</evidence>